<gene>
    <name evidence="2" type="ORF">ACFFMS_24650</name>
</gene>
<keyword evidence="2" id="KW-0808">Transferase</keyword>
<dbReference type="InterPro" id="IPR029063">
    <property type="entry name" value="SAM-dependent_MTases_sf"/>
</dbReference>
<dbReference type="Gene3D" id="3.40.50.150">
    <property type="entry name" value="Vaccinia Virus protein VP39"/>
    <property type="match status" value="1"/>
</dbReference>
<dbReference type="RefSeq" id="WP_379951611.1">
    <property type="nucleotide sequence ID" value="NZ_JBHMAF010000193.1"/>
</dbReference>
<dbReference type="CDD" id="cd02440">
    <property type="entry name" value="AdoMet_MTases"/>
    <property type="match status" value="1"/>
</dbReference>
<accession>A0ABV5WME1</accession>
<feature type="domain" description="Methyltransferase type 11" evidence="1">
    <location>
        <begin position="37"/>
        <end position="130"/>
    </location>
</feature>
<dbReference type="PANTHER" id="PTHR45036">
    <property type="entry name" value="METHYLTRANSFERASE LIKE 7B"/>
    <property type="match status" value="1"/>
</dbReference>
<dbReference type="SUPFAM" id="SSF53335">
    <property type="entry name" value="S-adenosyl-L-methionine-dependent methyltransferases"/>
    <property type="match status" value="1"/>
</dbReference>
<name>A0ABV5WME1_9BACI</name>
<proteinExistence type="predicted"/>
<dbReference type="InterPro" id="IPR013216">
    <property type="entry name" value="Methyltransf_11"/>
</dbReference>
<sequence length="195" mass="22429">MGNTFPKYYDFFMGPLEKGKFQSIRKELLQKANGVVLEVGSGTGINFPYYESVIKVTAIEPNQHMIKRSSKRREMSVVPIEVIEESAERLPFADNTFDTVVATLVLCTIPNPELAVQEMKRVCKYKGKILLFEHVRMKNLFLATLQDWLTPLWKKVCDGCCLNRNTVQMIQANGLEILNKRTFYNGLFIELELKK</sequence>
<protein>
    <submittedName>
        <fullName evidence="2">Class I SAM-dependent methyltransferase</fullName>
        <ecNumber evidence="2">2.1.1.-</ecNumber>
    </submittedName>
</protein>
<comment type="caution">
    <text evidence="2">The sequence shown here is derived from an EMBL/GenBank/DDBJ whole genome shotgun (WGS) entry which is preliminary data.</text>
</comment>
<evidence type="ECO:0000313" key="3">
    <source>
        <dbReference type="Proteomes" id="UP001589609"/>
    </source>
</evidence>
<evidence type="ECO:0000313" key="2">
    <source>
        <dbReference type="EMBL" id="MFB9761441.1"/>
    </source>
</evidence>
<dbReference type="GO" id="GO:0008168">
    <property type="term" value="F:methyltransferase activity"/>
    <property type="evidence" value="ECO:0007669"/>
    <property type="project" value="UniProtKB-KW"/>
</dbReference>
<dbReference type="PANTHER" id="PTHR45036:SF1">
    <property type="entry name" value="METHYLTRANSFERASE LIKE 7A"/>
    <property type="match status" value="1"/>
</dbReference>
<evidence type="ECO:0000259" key="1">
    <source>
        <dbReference type="Pfam" id="PF08241"/>
    </source>
</evidence>
<organism evidence="2 3">
    <name type="scientific">Ectobacillus funiculus</name>
    <dbReference type="NCBI Taxonomy" id="137993"/>
    <lineage>
        <taxon>Bacteria</taxon>
        <taxon>Bacillati</taxon>
        <taxon>Bacillota</taxon>
        <taxon>Bacilli</taxon>
        <taxon>Bacillales</taxon>
        <taxon>Bacillaceae</taxon>
        <taxon>Ectobacillus</taxon>
    </lineage>
</organism>
<dbReference type="GO" id="GO:0032259">
    <property type="term" value="P:methylation"/>
    <property type="evidence" value="ECO:0007669"/>
    <property type="project" value="UniProtKB-KW"/>
</dbReference>
<dbReference type="EMBL" id="JBHMAF010000193">
    <property type="protein sequence ID" value="MFB9761441.1"/>
    <property type="molecule type" value="Genomic_DNA"/>
</dbReference>
<dbReference type="Proteomes" id="UP001589609">
    <property type="component" value="Unassembled WGS sequence"/>
</dbReference>
<reference evidence="2 3" key="1">
    <citation type="submission" date="2024-09" db="EMBL/GenBank/DDBJ databases">
        <authorList>
            <person name="Sun Q."/>
            <person name="Mori K."/>
        </authorList>
    </citation>
    <scope>NUCLEOTIDE SEQUENCE [LARGE SCALE GENOMIC DNA]</scope>
    <source>
        <strain evidence="2 3">JCM 11201</strain>
    </source>
</reference>
<dbReference type="EC" id="2.1.1.-" evidence="2"/>
<keyword evidence="2" id="KW-0489">Methyltransferase</keyword>
<dbReference type="Pfam" id="PF08241">
    <property type="entry name" value="Methyltransf_11"/>
    <property type="match status" value="1"/>
</dbReference>
<dbReference type="InterPro" id="IPR052356">
    <property type="entry name" value="Thiol_S-MT"/>
</dbReference>
<keyword evidence="3" id="KW-1185">Reference proteome</keyword>